<reference evidence="2 3" key="1">
    <citation type="submission" date="2015-10" db="EMBL/GenBank/DDBJ databases">
        <title>Conservation of the essential genome among Caulobacter and Brevundimonas species.</title>
        <authorList>
            <person name="Scott D."/>
            <person name="Ely B."/>
        </authorList>
    </citation>
    <scope>NUCLEOTIDE SEQUENCE [LARGE SCALE GENOMIC DNA]</scope>
    <source>
        <strain evidence="2 3">CB4</strain>
    </source>
</reference>
<feature type="coiled-coil region" evidence="1">
    <location>
        <begin position="183"/>
        <end position="210"/>
    </location>
</feature>
<gene>
    <name evidence="2" type="ORF">AQ619_10595</name>
</gene>
<sequence length="214" mass="23891">MKALAFTKFQTHVPMLEAVCRKFGMQLDVIGVGDKVIAHPEFELLKYDLVFATARMALEALCAGCAVILLDARGLGGMVTTTNLPRLRDLNFGLRSLSPMLTQALISAEIERYDPDDARQVSDQARQMASLEPMLDRLVGIYEEAMAQPLPDEREKAQALFKFLKLSLPSPRANDRWPWIKECQDLEMRVSQLEDELSKTKLALAEATDAHKGG</sequence>
<accession>A0A0N7JHL8</accession>
<organism evidence="2 3">
    <name type="scientific">Caulobacter henricii</name>
    <dbReference type="NCBI Taxonomy" id="69395"/>
    <lineage>
        <taxon>Bacteria</taxon>
        <taxon>Pseudomonadati</taxon>
        <taxon>Pseudomonadota</taxon>
        <taxon>Alphaproteobacteria</taxon>
        <taxon>Caulobacterales</taxon>
        <taxon>Caulobacteraceae</taxon>
        <taxon>Caulobacter</taxon>
    </lineage>
</organism>
<keyword evidence="3" id="KW-1185">Reference proteome</keyword>
<dbReference type="KEGG" id="chq:AQ619_10595"/>
<dbReference type="STRING" id="69395.AQ619_10595"/>
<dbReference type="AlphaFoldDB" id="A0A0N7JHL8"/>
<evidence type="ECO:0000313" key="2">
    <source>
        <dbReference type="EMBL" id="ALL13754.1"/>
    </source>
</evidence>
<protein>
    <submittedName>
        <fullName evidence="2">Uncharacterized protein</fullName>
    </submittedName>
</protein>
<evidence type="ECO:0000256" key="1">
    <source>
        <dbReference type="SAM" id="Coils"/>
    </source>
</evidence>
<dbReference type="EMBL" id="CP013002">
    <property type="protein sequence ID" value="ALL13754.1"/>
    <property type="molecule type" value="Genomic_DNA"/>
</dbReference>
<evidence type="ECO:0000313" key="3">
    <source>
        <dbReference type="Proteomes" id="UP000056905"/>
    </source>
</evidence>
<keyword evidence="1" id="KW-0175">Coiled coil</keyword>
<name>A0A0N7JHL8_9CAUL</name>
<proteinExistence type="predicted"/>
<dbReference type="Proteomes" id="UP000056905">
    <property type="component" value="Chromosome"/>
</dbReference>